<dbReference type="PROSITE" id="PS50005">
    <property type="entry name" value="TPR"/>
    <property type="match status" value="2"/>
</dbReference>
<reference evidence="5 6" key="1">
    <citation type="submission" date="2019-06" db="EMBL/GenBank/DDBJ databases">
        <title>Flavibacter putida gen. nov., sp. nov., a novel marine bacterium of the family Flavobacteriaceae isolated from coastal seawater.</title>
        <authorList>
            <person name="Feng X."/>
        </authorList>
    </citation>
    <scope>NUCLEOTIDE SEQUENCE [LARGE SCALE GENOMIC DNA]</scope>
    <source>
        <strain evidence="5 6">PLHSN227</strain>
    </source>
</reference>
<sequence length="240" mass="27634">MRMLRIVFLLLFIPALSFGQNASFETGVAQYENRNYQEAAVFFNSVKKSSNNYYKAQEYLGDIAAQKKKWDKALKYYESLIEKFPNNANYHFKYGGALGLKALELSKVEALFYISDIKKHLNRAAQLDKQHIEVRWALIELYLELPAVLGGSSETASNCADELLEISEVDGWLAKGKIALEEEDYQAAENYYKKAIKVGQSVTTYKKLLHLYKISDQIEKQEKWQQVAAKKHPQIDWTNI</sequence>
<dbReference type="Proteomes" id="UP000317169">
    <property type="component" value="Unassembled WGS sequence"/>
</dbReference>
<dbReference type="OrthoDB" id="1416278at2"/>
<gene>
    <name evidence="5" type="ORF">FKR84_11500</name>
</gene>
<keyword evidence="4" id="KW-0732">Signal</keyword>
<dbReference type="EMBL" id="VIAR01000013">
    <property type="protein sequence ID" value="TQD34813.1"/>
    <property type="molecule type" value="Genomic_DNA"/>
</dbReference>
<evidence type="ECO:0000256" key="2">
    <source>
        <dbReference type="ARBA" id="ARBA00022803"/>
    </source>
</evidence>
<feature type="repeat" description="TPR" evidence="3">
    <location>
        <begin position="169"/>
        <end position="202"/>
    </location>
</feature>
<keyword evidence="1" id="KW-0677">Repeat</keyword>
<keyword evidence="2 3" id="KW-0802">TPR repeat</keyword>
<evidence type="ECO:0000256" key="3">
    <source>
        <dbReference type="PROSITE-ProRule" id="PRU00339"/>
    </source>
</evidence>
<evidence type="ECO:0000313" key="5">
    <source>
        <dbReference type="EMBL" id="TQD34813.1"/>
    </source>
</evidence>
<organism evidence="5 6">
    <name type="scientific">Haloflavibacter putidus</name>
    <dbReference type="NCBI Taxonomy" id="2576776"/>
    <lineage>
        <taxon>Bacteria</taxon>
        <taxon>Pseudomonadati</taxon>
        <taxon>Bacteroidota</taxon>
        <taxon>Flavobacteriia</taxon>
        <taxon>Flavobacteriales</taxon>
        <taxon>Flavobacteriaceae</taxon>
        <taxon>Haloflavibacter</taxon>
    </lineage>
</organism>
<feature type="signal peptide" evidence="4">
    <location>
        <begin position="1"/>
        <end position="19"/>
    </location>
</feature>
<feature type="repeat" description="TPR" evidence="3">
    <location>
        <begin position="54"/>
        <end position="87"/>
    </location>
</feature>
<comment type="caution">
    <text evidence="5">The sequence shown here is derived from an EMBL/GenBank/DDBJ whole genome shotgun (WGS) entry which is preliminary data.</text>
</comment>
<protein>
    <submittedName>
        <fullName evidence="5">Tetratricopeptide repeat protein</fullName>
    </submittedName>
</protein>
<accession>A0A507ZEA9</accession>
<name>A0A507ZEA9_9FLAO</name>
<proteinExistence type="predicted"/>
<dbReference type="InterPro" id="IPR013105">
    <property type="entry name" value="TPR_2"/>
</dbReference>
<dbReference type="InterPro" id="IPR019734">
    <property type="entry name" value="TPR_rpt"/>
</dbReference>
<evidence type="ECO:0000256" key="4">
    <source>
        <dbReference type="SAM" id="SignalP"/>
    </source>
</evidence>
<evidence type="ECO:0000313" key="6">
    <source>
        <dbReference type="Proteomes" id="UP000317169"/>
    </source>
</evidence>
<dbReference type="SMART" id="SM00028">
    <property type="entry name" value="TPR"/>
    <property type="match status" value="2"/>
</dbReference>
<dbReference type="Gene3D" id="1.25.40.10">
    <property type="entry name" value="Tetratricopeptide repeat domain"/>
    <property type="match status" value="2"/>
</dbReference>
<dbReference type="InterPro" id="IPR011990">
    <property type="entry name" value="TPR-like_helical_dom_sf"/>
</dbReference>
<dbReference type="AlphaFoldDB" id="A0A507ZEA9"/>
<feature type="chain" id="PRO_5021256071" evidence="4">
    <location>
        <begin position="20"/>
        <end position="240"/>
    </location>
</feature>
<keyword evidence="6" id="KW-1185">Reference proteome</keyword>
<dbReference type="Pfam" id="PF07719">
    <property type="entry name" value="TPR_2"/>
    <property type="match status" value="1"/>
</dbReference>
<evidence type="ECO:0000256" key="1">
    <source>
        <dbReference type="ARBA" id="ARBA00022737"/>
    </source>
</evidence>
<dbReference type="SUPFAM" id="SSF48452">
    <property type="entry name" value="TPR-like"/>
    <property type="match status" value="1"/>
</dbReference>